<dbReference type="PIRSF" id="PIRSF001549">
    <property type="entry name" value="His-tRNA_synth"/>
    <property type="match status" value="1"/>
</dbReference>
<feature type="binding site" evidence="4">
    <location>
        <position position="117"/>
    </location>
    <ligand>
        <name>L-histidine</name>
        <dbReference type="ChEBI" id="CHEBI:57595"/>
    </ligand>
</feature>
<dbReference type="GO" id="GO:0005737">
    <property type="term" value="C:cytoplasm"/>
    <property type="evidence" value="ECO:0007669"/>
    <property type="project" value="InterPro"/>
</dbReference>
<evidence type="ECO:0000313" key="7">
    <source>
        <dbReference type="Proteomes" id="UP000177269"/>
    </source>
</evidence>
<dbReference type="AlphaFoldDB" id="A0A1G2P1M6"/>
<keyword evidence="3" id="KW-0436">Ligase</keyword>
<dbReference type="InterPro" id="IPR004154">
    <property type="entry name" value="Anticodon-bd"/>
</dbReference>
<dbReference type="PANTHER" id="PTHR43707">
    <property type="entry name" value="HISTIDYL-TRNA SYNTHETASE"/>
    <property type="match status" value="1"/>
</dbReference>
<name>A0A1G2P1M6_9BACT</name>
<dbReference type="SUPFAM" id="SSF55681">
    <property type="entry name" value="Class II aaRS and biotin synthetases"/>
    <property type="match status" value="1"/>
</dbReference>
<dbReference type="PANTHER" id="PTHR43707:SF6">
    <property type="entry name" value="ATP PHOSPHORIBOSYLTRANSFERASE REGULATORY SUBUNIT"/>
    <property type="match status" value="1"/>
</dbReference>
<reference evidence="6 7" key="1">
    <citation type="journal article" date="2016" name="Nat. Commun.">
        <title>Thousands of microbial genomes shed light on interconnected biogeochemical processes in an aquifer system.</title>
        <authorList>
            <person name="Anantharaman K."/>
            <person name="Brown C.T."/>
            <person name="Hug L.A."/>
            <person name="Sharon I."/>
            <person name="Castelle C.J."/>
            <person name="Probst A.J."/>
            <person name="Thomas B.C."/>
            <person name="Singh A."/>
            <person name="Wilkins M.J."/>
            <person name="Karaoz U."/>
            <person name="Brodie E.L."/>
            <person name="Williams K.H."/>
            <person name="Hubbard S.S."/>
            <person name="Banfield J.F."/>
        </authorList>
    </citation>
    <scope>NUCLEOTIDE SEQUENCE [LARGE SCALE GENOMIC DNA]</scope>
</reference>
<protein>
    <recommendedName>
        <fullName evidence="5">Anticodon-binding domain-containing protein</fullName>
    </recommendedName>
</protein>
<dbReference type="GO" id="GO:0004821">
    <property type="term" value="F:histidine-tRNA ligase activity"/>
    <property type="evidence" value="ECO:0007669"/>
    <property type="project" value="TreeGrafter"/>
</dbReference>
<dbReference type="Pfam" id="PF03129">
    <property type="entry name" value="HGTP_anticodon"/>
    <property type="match status" value="1"/>
</dbReference>
<dbReference type="GO" id="GO:0006427">
    <property type="term" value="P:histidyl-tRNA aminoacylation"/>
    <property type="evidence" value="ECO:0007669"/>
    <property type="project" value="TreeGrafter"/>
</dbReference>
<sequence>MEIKTPKKEKESALKLNAVLEYSAKKPAEIACYYGFSPIGTVKVEQEDTLKVKELLNLEIDRQTRKHVEIYPEEKIALLRNYIERNGSRIKLEMLYEDGDTGAGRRHMSNEISFHLDIIGTTRSIAEATIIKTCLQILNEEGYENLLVEINTIGDKDSIARFTRELTVFFKKNISLLSPHCRAKMKTDPFDVLLCENRKCLKIKKEEGPDPISCLSENARKHFSEILEYFEELGVPYRINSKVVASKKICTGAVFEIKDSSSETVLARGIRYNGLSKKLGYKKDIGAVGIFACFKKTETGTRGRASKISPALIKTPKIYFIQLGVVAKQKSLEIIETLRKVKIPVLQSISDDKLAPQLEQAENMHATFVIIMGQKEAMENSIIVRNMLTRSQETIEISKLGEYLKKIKF</sequence>
<comment type="similarity">
    <text evidence="1">Belongs to the class-II aminoacyl-tRNA synthetase family.</text>
</comment>
<keyword evidence="2" id="KW-0028">Amino-acid biosynthesis</keyword>
<evidence type="ECO:0000256" key="4">
    <source>
        <dbReference type="PIRSR" id="PIRSR001549-1"/>
    </source>
</evidence>
<accession>A0A1G2P1M6</accession>
<proteinExistence type="inferred from homology"/>
<dbReference type="InterPro" id="IPR036621">
    <property type="entry name" value="Anticodon-bd_dom_sf"/>
</dbReference>
<evidence type="ECO:0000313" key="6">
    <source>
        <dbReference type="EMBL" id="OHA42183.1"/>
    </source>
</evidence>
<keyword evidence="3" id="KW-0030">Aminoacyl-tRNA synthetase</keyword>
<dbReference type="Gene3D" id="3.30.930.10">
    <property type="entry name" value="Bira Bifunctional Protein, Domain 2"/>
    <property type="match status" value="1"/>
</dbReference>
<dbReference type="GO" id="GO:0000105">
    <property type="term" value="P:L-histidine biosynthetic process"/>
    <property type="evidence" value="ECO:0007669"/>
    <property type="project" value="UniProtKB-KW"/>
</dbReference>
<evidence type="ECO:0000256" key="3">
    <source>
        <dbReference type="ARBA" id="ARBA00023146"/>
    </source>
</evidence>
<dbReference type="EMBL" id="MHSK01000017">
    <property type="protein sequence ID" value="OHA42183.1"/>
    <property type="molecule type" value="Genomic_DNA"/>
</dbReference>
<dbReference type="Gene3D" id="3.40.50.800">
    <property type="entry name" value="Anticodon-binding domain"/>
    <property type="match status" value="1"/>
</dbReference>
<dbReference type="SUPFAM" id="SSF52954">
    <property type="entry name" value="Class II aaRS ABD-related"/>
    <property type="match status" value="1"/>
</dbReference>
<dbReference type="InterPro" id="IPR004516">
    <property type="entry name" value="HisRS/HisZ"/>
</dbReference>
<comment type="caution">
    <text evidence="6">The sequence shown here is derived from an EMBL/GenBank/DDBJ whole genome shotgun (WGS) entry which is preliminary data.</text>
</comment>
<dbReference type="InterPro" id="IPR045864">
    <property type="entry name" value="aa-tRNA-synth_II/BPL/LPL"/>
</dbReference>
<evidence type="ECO:0000256" key="2">
    <source>
        <dbReference type="ARBA" id="ARBA00023102"/>
    </source>
</evidence>
<organism evidence="6 7">
    <name type="scientific">Candidatus Taylorbacteria bacterium RIFCSPLOWO2_12_FULL_43_20</name>
    <dbReference type="NCBI Taxonomy" id="1802332"/>
    <lineage>
        <taxon>Bacteria</taxon>
        <taxon>Candidatus Tayloriibacteriota</taxon>
    </lineage>
</organism>
<keyword evidence="2" id="KW-0368">Histidine biosynthesis</keyword>
<evidence type="ECO:0000259" key="5">
    <source>
        <dbReference type="Pfam" id="PF03129"/>
    </source>
</evidence>
<feature type="domain" description="Anticodon-binding" evidence="5">
    <location>
        <begin position="327"/>
        <end position="406"/>
    </location>
</feature>
<dbReference type="Proteomes" id="UP000177269">
    <property type="component" value="Unassembled WGS sequence"/>
</dbReference>
<evidence type="ECO:0000256" key="1">
    <source>
        <dbReference type="ARBA" id="ARBA00008226"/>
    </source>
</evidence>
<gene>
    <name evidence="6" type="ORF">A3G52_00305</name>
</gene>